<protein>
    <submittedName>
        <fullName evidence="2">Uncharacterized protein</fullName>
    </submittedName>
</protein>
<evidence type="ECO:0000313" key="3">
    <source>
        <dbReference type="Proteomes" id="UP000192333"/>
    </source>
</evidence>
<feature type="transmembrane region" description="Helical" evidence="1">
    <location>
        <begin position="14"/>
        <end position="34"/>
    </location>
</feature>
<dbReference type="Proteomes" id="UP000192333">
    <property type="component" value="Chromosome I"/>
</dbReference>
<evidence type="ECO:0000256" key="1">
    <source>
        <dbReference type="SAM" id="Phobius"/>
    </source>
</evidence>
<organism evidence="2 3">
    <name type="scientific">Aquiflexum balticum DSM 16537</name>
    <dbReference type="NCBI Taxonomy" id="758820"/>
    <lineage>
        <taxon>Bacteria</taxon>
        <taxon>Pseudomonadati</taxon>
        <taxon>Bacteroidota</taxon>
        <taxon>Cytophagia</taxon>
        <taxon>Cytophagales</taxon>
        <taxon>Cyclobacteriaceae</taxon>
        <taxon>Aquiflexum</taxon>
    </lineage>
</organism>
<keyword evidence="3" id="KW-1185">Reference proteome</keyword>
<gene>
    <name evidence="2" type="ORF">SAMN00777080_1183</name>
</gene>
<keyword evidence="1" id="KW-0472">Membrane</keyword>
<proteinExistence type="predicted"/>
<dbReference type="AlphaFoldDB" id="A0A1W2H1X9"/>
<feature type="transmembrane region" description="Helical" evidence="1">
    <location>
        <begin position="149"/>
        <end position="169"/>
    </location>
</feature>
<evidence type="ECO:0000313" key="2">
    <source>
        <dbReference type="EMBL" id="SMD42622.1"/>
    </source>
</evidence>
<sequence>MNLIREVYRRSPKLGWFGTINFLLLFFMLCISFFDERILFGISVWFKPMKFAISIGVFAWTIAWFLYELPQKHKVNKIEWVIILMLSIEQVIIIGQAARGEMSHFNISSLFNGILFQIMGIAILINTIMVFWAFLLFRIVDTLPSGYKIGIQFGMLIFIVASLEGYLMAANLGHTVGAPDGQEGVFFLNWAKSYGDLRIFHFLGLHALQVLPLFAWYFSRDKSIPVIVFGTIYFLLSLGTLWNALAGRGISMIS</sequence>
<feature type="transmembrane region" description="Helical" evidence="1">
    <location>
        <begin position="110"/>
        <end position="137"/>
    </location>
</feature>
<keyword evidence="1" id="KW-1133">Transmembrane helix</keyword>
<reference evidence="3" key="1">
    <citation type="submission" date="2017-04" db="EMBL/GenBank/DDBJ databases">
        <authorList>
            <person name="Varghese N."/>
            <person name="Submissions S."/>
        </authorList>
    </citation>
    <scope>NUCLEOTIDE SEQUENCE [LARGE SCALE GENOMIC DNA]</scope>
    <source>
        <strain evidence="3">DSM 16537</strain>
    </source>
</reference>
<feature type="transmembrane region" description="Helical" evidence="1">
    <location>
        <begin position="226"/>
        <end position="245"/>
    </location>
</feature>
<feature type="transmembrane region" description="Helical" evidence="1">
    <location>
        <begin position="49"/>
        <end position="67"/>
    </location>
</feature>
<keyword evidence="1" id="KW-0812">Transmembrane</keyword>
<accession>A0A1W2H1X9</accession>
<dbReference type="EMBL" id="LT838813">
    <property type="protein sequence ID" value="SMD42622.1"/>
    <property type="molecule type" value="Genomic_DNA"/>
</dbReference>
<dbReference type="STRING" id="758820.SAMN00777080_1183"/>
<dbReference type="OrthoDB" id="343560at2"/>
<feature type="transmembrane region" description="Helical" evidence="1">
    <location>
        <begin position="199"/>
        <end position="219"/>
    </location>
</feature>
<name>A0A1W2H1X9_9BACT</name>
<feature type="transmembrane region" description="Helical" evidence="1">
    <location>
        <begin position="79"/>
        <end position="98"/>
    </location>
</feature>